<reference evidence="1 2" key="1">
    <citation type="submission" date="2019-03" db="EMBL/GenBank/DDBJ databases">
        <title>Rhizobium sp. nov., an bacterium isolated from biocrust in Mu Us Desert.</title>
        <authorList>
            <person name="Lixiong L."/>
        </authorList>
    </citation>
    <scope>NUCLEOTIDE SEQUENCE [LARGE SCALE GENOMIC DNA]</scope>
    <source>
        <strain evidence="1 2">SPY-1</strain>
    </source>
</reference>
<evidence type="ECO:0000313" key="2">
    <source>
        <dbReference type="Proteomes" id="UP000295238"/>
    </source>
</evidence>
<dbReference type="RefSeq" id="WP_133316522.1">
    <property type="nucleotide sequence ID" value="NZ_SMTL01000003.1"/>
</dbReference>
<gene>
    <name evidence="1" type="ORF">E2F50_12580</name>
</gene>
<name>A0A4R5UGT4_9HYPH</name>
<comment type="caution">
    <text evidence="1">The sequence shown here is derived from an EMBL/GenBank/DDBJ whole genome shotgun (WGS) entry which is preliminary data.</text>
</comment>
<organism evidence="1 2">
    <name type="scientific">Rhizobium deserti</name>
    <dbReference type="NCBI Taxonomy" id="2547961"/>
    <lineage>
        <taxon>Bacteria</taxon>
        <taxon>Pseudomonadati</taxon>
        <taxon>Pseudomonadota</taxon>
        <taxon>Alphaproteobacteria</taxon>
        <taxon>Hyphomicrobiales</taxon>
        <taxon>Rhizobiaceae</taxon>
        <taxon>Rhizobium/Agrobacterium group</taxon>
        <taxon>Rhizobium</taxon>
    </lineage>
</organism>
<dbReference type="AlphaFoldDB" id="A0A4R5UGT4"/>
<evidence type="ECO:0000313" key="1">
    <source>
        <dbReference type="EMBL" id="TDK35099.1"/>
    </source>
</evidence>
<dbReference type="OrthoDB" id="8276977at2"/>
<protein>
    <submittedName>
        <fullName evidence="1">Uncharacterized protein</fullName>
    </submittedName>
</protein>
<keyword evidence="2" id="KW-1185">Reference proteome</keyword>
<dbReference type="EMBL" id="SMTL01000003">
    <property type="protein sequence ID" value="TDK35099.1"/>
    <property type="molecule type" value="Genomic_DNA"/>
</dbReference>
<proteinExistence type="predicted"/>
<sequence length="213" mass="23525">MNSPLAKYLRDFGAEAAPVEVLFETSSHVDMAPDFPALESFVEQIDLEAERQQAYDEGYSTATESLTAVHAEALAELQQTHEAEIEAQREQFEGGLADYLAKALPELANQISAELADATTRLLMPVIKQELDRKAVEELAEQLKPMLAKEVLEQIRVTGPERLCDLLREKLEEAGAAIEFNPSEAPDLRVEMGDSLLVTRLSAFAAELERVLA</sequence>
<accession>A0A4R5UGT4</accession>
<dbReference type="Proteomes" id="UP000295238">
    <property type="component" value="Unassembled WGS sequence"/>
</dbReference>